<dbReference type="SUPFAM" id="SSF53300">
    <property type="entry name" value="vWA-like"/>
    <property type="match status" value="1"/>
</dbReference>
<dbReference type="EMBL" id="OU900103">
    <property type="protein sequence ID" value="CAG9855267.1"/>
    <property type="molecule type" value="Genomic_DNA"/>
</dbReference>
<accession>A0A9N9TG63</accession>
<dbReference type="InterPro" id="IPR002035">
    <property type="entry name" value="VWF_A"/>
</dbReference>
<feature type="domain" description="VWFA" evidence="3">
    <location>
        <begin position="196"/>
        <end position="349"/>
    </location>
</feature>
<dbReference type="GO" id="GO:0005245">
    <property type="term" value="F:voltage-gated calcium channel activity"/>
    <property type="evidence" value="ECO:0007669"/>
    <property type="project" value="TreeGrafter"/>
</dbReference>
<feature type="transmembrane region" description="Helical" evidence="1">
    <location>
        <begin position="1027"/>
        <end position="1045"/>
    </location>
</feature>
<evidence type="ECO:0000259" key="3">
    <source>
        <dbReference type="PROSITE" id="PS50234"/>
    </source>
</evidence>
<feature type="signal peptide" evidence="2">
    <location>
        <begin position="1"/>
        <end position="20"/>
    </location>
</feature>
<dbReference type="InterPro" id="IPR036465">
    <property type="entry name" value="vWFA_dom_sf"/>
</dbReference>
<dbReference type="GO" id="GO:0005891">
    <property type="term" value="C:voltage-gated calcium channel complex"/>
    <property type="evidence" value="ECO:0007669"/>
    <property type="project" value="TreeGrafter"/>
</dbReference>
<name>A0A9N9TG63_PHYSR</name>
<dbReference type="InterPro" id="IPR051173">
    <property type="entry name" value="Ca_channel_alpha-2/delta"/>
</dbReference>
<dbReference type="Pfam" id="PF00092">
    <property type="entry name" value="VWA"/>
    <property type="match status" value="1"/>
</dbReference>
<gene>
    <name evidence="4" type="ORF">PHYEVI_LOCUS1720</name>
</gene>
<protein>
    <recommendedName>
        <fullName evidence="3">VWFA domain-containing protein</fullName>
    </recommendedName>
</protein>
<dbReference type="AlphaFoldDB" id="A0A9N9TG63"/>
<feature type="chain" id="PRO_5040300154" description="VWFA domain-containing protein" evidence="2">
    <location>
        <begin position="21"/>
        <end position="1186"/>
    </location>
</feature>
<dbReference type="OrthoDB" id="2150145at2759"/>
<keyword evidence="5" id="KW-1185">Reference proteome</keyword>
<evidence type="ECO:0000313" key="5">
    <source>
        <dbReference type="Proteomes" id="UP001153712"/>
    </source>
</evidence>
<evidence type="ECO:0000256" key="2">
    <source>
        <dbReference type="SAM" id="SignalP"/>
    </source>
</evidence>
<dbReference type="Proteomes" id="UP001153712">
    <property type="component" value="Chromosome 10"/>
</dbReference>
<evidence type="ECO:0000256" key="1">
    <source>
        <dbReference type="SAM" id="Phobius"/>
    </source>
</evidence>
<keyword evidence="1" id="KW-1133">Transmembrane helix</keyword>
<organism evidence="4 5">
    <name type="scientific">Phyllotreta striolata</name>
    <name type="common">Striped flea beetle</name>
    <name type="synonym">Crioceris striolata</name>
    <dbReference type="NCBI Taxonomy" id="444603"/>
    <lineage>
        <taxon>Eukaryota</taxon>
        <taxon>Metazoa</taxon>
        <taxon>Ecdysozoa</taxon>
        <taxon>Arthropoda</taxon>
        <taxon>Hexapoda</taxon>
        <taxon>Insecta</taxon>
        <taxon>Pterygota</taxon>
        <taxon>Neoptera</taxon>
        <taxon>Endopterygota</taxon>
        <taxon>Coleoptera</taxon>
        <taxon>Polyphaga</taxon>
        <taxon>Cucujiformia</taxon>
        <taxon>Chrysomeloidea</taxon>
        <taxon>Chrysomelidae</taxon>
        <taxon>Galerucinae</taxon>
        <taxon>Alticini</taxon>
        <taxon>Phyllotreta</taxon>
    </lineage>
</organism>
<keyword evidence="1" id="KW-0472">Membrane</keyword>
<keyword evidence="2" id="KW-0732">Signal</keyword>
<dbReference type="PANTHER" id="PTHR10166:SF66">
    <property type="entry name" value="VWFA AND CACHE DOMAIN-CONTAINING PROTEIN CG16868"/>
    <property type="match status" value="1"/>
</dbReference>
<evidence type="ECO:0000313" key="4">
    <source>
        <dbReference type="EMBL" id="CAG9855267.1"/>
    </source>
</evidence>
<keyword evidence="1" id="KW-0812">Transmembrane</keyword>
<proteinExistence type="predicted"/>
<dbReference type="Gene3D" id="3.40.50.410">
    <property type="entry name" value="von Willebrand factor, type A domain"/>
    <property type="match status" value="1"/>
</dbReference>
<reference evidence="4" key="1">
    <citation type="submission" date="2022-01" db="EMBL/GenBank/DDBJ databases">
        <authorList>
            <person name="King R."/>
        </authorList>
    </citation>
    <scope>NUCLEOTIDE SEQUENCE</scope>
</reference>
<dbReference type="Gene3D" id="3.30.450.20">
    <property type="entry name" value="PAS domain"/>
    <property type="match status" value="2"/>
</dbReference>
<dbReference type="PROSITE" id="PS50234">
    <property type="entry name" value="VWFA"/>
    <property type="match status" value="1"/>
</dbReference>
<sequence>MELCKLEISVFIILISCATAHWDIKDVANNLQEDIDLIKNNELGVSFISILYKNLMFTQPSLDTIKIVNNIAHKIDIKISDLFSVLESTYMIIDAKLTYENVTSLNSSVLPCFLKSSWANPLNTSNSYKSPFSTMNILDKMKKNLNSMTDGVRRQYFISDIEVKALPRTPFLQCTECDEKLIWNNYLERNIYLRKNVVLVLDIGGSMSSAQFNLLKLVAKKMLSALERNDRISVLTVSSNCTYLEHDCNRLHEQSFNNNVQRLKSATQSYTKNLEKYIDAIISESGLTNHTLSFEKAFEVVRESLFFLKEETVMILYVSRGLLSSLREPKQVLGMVEQFTKTHNVSLVINTCAIIDELKPVVYEPQFLCDIAYQNYSKYNIPYQRDVHRKMGLMLKVDRTESIPFAVERFYSIFNPLSNFKLGTKIHLPTWDKNEKDLIVSFTKGWKRRNNFFMIGIDVYFSNLAEDIIYYRGGQGYSYVFLMDLNGNVVYHPYYSRITGTSSPVSVALEKLEKIPDVKTLKIRLLTEKKGVHQTNKTDSMHYSWIRVNDWYIVCLVVNTKYWAPSKPQKPVWFQNDFLYQNLEDYKLCRHLNLLSTIDVTSLYLSPSCFRSPFLASHASQNKLHTQDFVAYLKDDSRLLINPGLKEEIRDEVSLLSHVLSFLRQRHLSSEMSKYVVRRYAVSSSGVFQMFPGSTLKTGWTPTKALWYYKSWQFRGKVVLMPPYLDKGGAGYIITLAYATSQLVVGMDVTYGFMLKTLVKYLPDCLDKNITCFLIDDEGYVIYHPSLMIANGAKPIEQQHIVHKESLVSNDILNHKHFIQKLLCNSYGDGTIQRYYKLNTSFDGVLVNFAPGEQCVKYQITNIPSTNIFVGIVNVSCNFGATFCPCSIIDRLCLNCNRMEQKECECPCECPLDNNSDMCDPNPVYSNSSENMPCTKYTSESLGDSFIVNSNNNLKPCFAINCHEQTSHLDCLGLLGCEWCMFDMDKNYLKTPFCASISTCFKGMFDITDKSVGKAGSPPEFSPVGPIVYSIVAITLVFVFLLICYRSYSSQITERFHLSSTQDQLRMSDLNVADNFHDLGNHRDKLIKEEHPNVISPYCVAGTYRRPAIPAGSDHGYSTMTPHDESEHMSLAPVEMDSLEDEILPDSTSLHVSKDTPRLLSPMFTRIPERNCITVPVTVHQNMEKT</sequence>
<dbReference type="PANTHER" id="PTHR10166">
    <property type="entry name" value="VOLTAGE-DEPENDENT CALCIUM CHANNEL SUBUNIT ALPHA-2/DELTA-RELATED"/>
    <property type="match status" value="1"/>
</dbReference>